<dbReference type="Proteomes" id="UP000229498">
    <property type="component" value="Unassembled WGS sequence"/>
</dbReference>
<keyword evidence="2" id="KW-0560">Oxidoreductase</keyword>
<sequence>MIGVVATIKTKPGAGADFEATAKRLVEAVNANEPGCLFYRLFRTENENEYRFLEAYKDMDAVQAHRASDHFRTIGKEMGAFMDGPPDVTRMEGAE</sequence>
<dbReference type="SUPFAM" id="SSF54909">
    <property type="entry name" value="Dimeric alpha+beta barrel"/>
    <property type="match status" value="1"/>
</dbReference>
<dbReference type="EMBL" id="PHIG01000005">
    <property type="protein sequence ID" value="PJK31345.1"/>
    <property type="molecule type" value="Genomic_DNA"/>
</dbReference>
<feature type="domain" description="ABM" evidence="1">
    <location>
        <begin position="2"/>
        <end position="91"/>
    </location>
</feature>
<accession>A0A2M9G6J6</accession>
<dbReference type="PROSITE" id="PS51725">
    <property type="entry name" value="ABM"/>
    <property type="match status" value="1"/>
</dbReference>
<dbReference type="InterPro" id="IPR007138">
    <property type="entry name" value="ABM_dom"/>
</dbReference>
<keyword evidence="2" id="KW-0503">Monooxygenase</keyword>
<proteinExistence type="predicted"/>
<gene>
    <name evidence="2" type="ORF">CVT23_01295</name>
</gene>
<dbReference type="AlphaFoldDB" id="A0A2M9G6J6"/>
<dbReference type="OrthoDB" id="287932at2"/>
<protein>
    <submittedName>
        <fullName evidence="2">Antibiotic biosynthesis monooxygenase</fullName>
    </submittedName>
</protein>
<dbReference type="PANTHER" id="PTHR33336">
    <property type="entry name" value="QUINOL MONOOXYGENASE YGIN-RELATED"/>
    <property type="match status" value="1"/>
</dbReference>
<dbReference type="GO" id="GO:0004497">
    <property type="term" value="F:monooxygenase activity"/>
    <property type="evidence" value="ECO:0007669"/>
    <property type="project" value="UniProtKB-KW"/>
</dbReference>
<dbReference type="Pfam" id="PF03992">
    <property type="entry name" value="ABM"/>
    <property type="match status" value="1"/>
</dbReference>
<dbReference type="InterPro" id="IPR050744">
    <property type="entry name" value="AI-2_Isomerase_LsrG"/>
</dbReference>
<evidence type="ECO:0000259" key="1">
    <source>
        <dbReference type="PROSITE" id="PS51725"/>
    </source>
</evidence>
<keyword evidence="3" id="KW-1185">Reference proteome</keyword>
<organism evidence="2 3">
    <name type="scientific">Minwuia thermotolerans</name>
    <dbReference type="NCBI Taxonomy" id="2056226"/>
    <lineage>
        <taxon>Bacteria</taxon>
        <taxon>Pseudomonadati</taxon>
        <taxon>Pseudomonadota</taxon>
        <taxon>Alphaproteobacteria</taxon>
        <taxon>Minwuiales</taxon>
        <taxon>Minwuiaceae</taxon>
        <taxon>Minwuia</taxon>
    </lineage>
</organism>
<name>A0A2M9G6J6_9PROT</name>
<dbReference type="InterPro" id="IPR011008">
    <property type="entry name" value="Dimeric_a/b-barrel"/>
</dbReference>
<evidence type="ECO:0000313" key="2">
    <source>
        <dbReference type="EMBL" id="PJK31345.1"/>
    </source>
</evidence>
<reference evidence="2 3" key="1">
    <citation type="submission" date="2017-11" db="EMBL/GenBank/DDBJ databases">
        <title>Draft genome sequence of Rhizobiales bacterium SY3-13.</title>
        <authorList>
            <person name="Sun C."/>
        </authorList>
    </citation>
    <scope>NUCLEOTIDE SEQUENCE [LARGE SCALE GENOMIC DNA]</scope>
    <source>
        <strain evidence="2 3">SY3-13</strain>
    </source>
</reference>
<dbReference type="Gene3D" id="3.30.70.100">
    <property type="match status" value="1"/>
</dbReference>
<dbReference type="RefSeq" id="WP_109793771.1">
    <property type="nucleotide sequence ID" value="NZ_PHIG01000005.1"/>
</dbReference>
<evidence type="ECO:0000313" key="3">
    <source>
        <dbReference type="Proteomes" id="UP000229498"/>
    </source>
</evidence>
<dbReference type="PANTHER" id="PTHR33336:SF15">
    <property type="entry name" value="ABM DOMAIN-CONTAINING PROTEIN"/>
    <property type="match status" value="1"/>
</dbReference>
<comment type="caution">
    <text evidence="2">The sequence shown here is derived from an EMBL/GenBank/DDBJ whole genome shotgun (WGS) entry which is preliminary data.</text>
</comment>